<evidence type="ECO:0000256" key="4">
    <source>
        <dbReference type="ARBA" id="ARBA00023163"/>
    </source>
</evidence>
<dbReference type="Pfam" id="PF00126">
    <property type="entry name" value="HTH_1"/>
    <property type="match status" value="1"/>
</dbReference>
<dbReference type="Gene3D" id="1.10.10.10">
    <property type="entry name" value="Winged helix-like DNA-binding domain superfamily/Winged helix DNA-binding domain"/>
    <property type="match status" value="1"/>
</dbReference>
<evidence type="ECO:0000259" key="5">
    <source>
        <dbReference type="PROSITE" id="PS50931"/>
    </source>
</evidence>
<dbReference type="PROSITE" id="PS50931">
    <property type="entry name" value="HTH_LYSR"/>
    <property type="match status" value="1"/>
</dbReference>
<dbReference type="EMBL" id="BMYK01000006">
    <property type="protein sequence ID" value="GHC82999.1"/>
    <property type="molecule type" value="Genomic_DNA"/>
</dbReference>
<dbReference type="InterPro" id="IPR036390">
    <property type="entry name" value="WH_DNA-bd_sf"/>
</dbReference>
<dbReference type="SUPFAM" id="SSF46785">
    <property type="entry name" value="Winged helix' DNA-binding domain"/>
    <property type="match status" value="1"/>
</dbReference>
<evidence type="ECO:0000256" key="3">
    <source>
        <dbReference type="ARBA" id="ARBA00023125"/>
    </source>
</evidence>
<accession>A0ABQ3G298</accession>
<reference evidence="7" key="1">
    <citation type="journal article" date="2019" name="Int. J. Syst. Evol. Microbiol.">
        <title>The Global Catalogue of Microorganisms (GCM) 10K type strain sequencing project: providing services to taxonomists for standard genome sequencing and annotation.</title>
        <authorList>
            <consortium name="The Broad Institute Genomics Platform"/>
            <consortium name="The Broad Institute Genome Sequencing Center for Infectious Disease"/>
            <person name="Wu L."/>
            <person name="Ma J."/>
        </authorList>
    </citation>
    <scope>NUCLEOTIDE SEQUENCE [LARGE SCALE GENOMIC DNA]</scope>
    <source>
        <strain evidence="7">KCTC 23314</strain>
    </source>
</reference>
<dbReference type="Pfam" id="PF03466">
    <property type="entry name" value="LysR_substrate"/>
    <property type="match status" value="1"/>
</dbReference>
<keyword evidence="2" id="KW-0805">Transcription regulation</keyword>
<comment type="similarity">
    <text evidence="1">Belongs to the LysR transcriptional regulatory family.</text>
</comment>
<proteinExistence type="inferred from homology"/>
<protein>
    <submittedName>
        <fullName evidence="6">Transcriptional regulator</fullName>
    </submittedName>
</protein>
<name>A0ABQ3G298_9BURK</name>
<dbReference type="PANTHER" id="PTHR30346:SF0">
    <property type="entry name" value="HCA OPERON TRANSCRIPTIONAL ACTIVATOR HCAR"/>
    <property type="match status" value="1"/>
</dbReference>
<sequence>MPAFDDEAITLRQLQVLLAFMETGNLARAAERLQTSAVSVHRALHALEEALRCVLFRQEGRNLVPTAAAQRLAEMARDMDRLLADGVRATREIAGYAADRIRMGSMYSLTSRAVPALVLGMKQRKPAVQTELVLGSNADLLARLREGTLDAALMAVPRGAADVESEPLFEDETFFAAPAQSPHAQRTEVDLGACADERFVSLAEGFATHDSFTEAFRIAGFAPQIAMQTGDIYSLMNLVDGGVGCTLLPGRMRHVLPANVRLVPLQARFRVRQTIALNFLRSRERDPNLLALLAVSRTLKASLR</sequence>
<dbReference type="RefSeq" id="WP_189687421.1">
    <property type="nucleotide sequence ID" value="NZ_BMYK01000006.1"/>
</dbReference>
<dbReference type="SUPFAM" id="SSF53850">
    <property type="entry name" value="Periplasmic binding protein-like II"/>
    <property type="match status" value="1"/>
</dbReference>
<gene>
    <name evidence="6" type="ORF">GCM10007320_26660</name>
</gene>
<dbReference type="PANTHER" id="PTHR30346">
    <property type="entry name" value="TRANSCRIPTIONAL DUAL REGULATOR HCAR-RELATED"/>
    <property type="match status" value="1"/>
</dbReference>
<organism evidence="6 7">
    <name type="scientific">Pseudorhodoferax aquiterrae</name>
    <dbReference type="NCBI Taxonomy" id="747304"/>
    <lineage>
        <taxon>Bacteria</taxon>
        <taxon>Pseudomonadati</taxon>
        <taxon>Pseudomonadota</taxon>
        <taxon>Betaproteobacteria</taxon>
        <taxon>Burkholderiales</taxon>
        <taxon>Comamonadaceae</taxon>
    </lineage>
</organism>
<keyword evidence="3" id="KW-0238">DNA-binding</keyword>
<evidence type="ECO:0000256" key="1">
    <source>
        <dbReference type="ARBA" id="ARBA00009437"/>
    </source>
</evidence>
<dbReference type="Proteomes" id="UP000626210">
    <property type="component" value="Unassembled WGS sequence"/>
</dbReference>
<evidence type="ECO:0000313" key="6">
    <source>
        <dbReference type="EMBL" id="GHC82999.1"/>
    </source>
</evidence>
<comment type="caution">
    <text evidence="6">The sequence shown here is derived from an EMBL/GenBank/DDBJ whole genome shotgun (WGS) entry which is preliminary data.</text>
</comment>
<dbReference type="InterPro" id="IPR036388">
    <property type="entry name" value="WH-like_DNA-bd_sf"/>
</dbReference>
<dbReference type="InterPro" id="IPR005119">
    <property type="entry name" value="LysR_subst-bd"/>
</dbReference>
<keyword evidence="7" id="KW-1185">Reference proteome</keyword>
<feature type="domain" description="HTH lysR-type" evidence="5">
    <location>
        <begin position="9"/>
        <end position="66"/>
    </location>
</feature>
<evidence type="ECO:0000313" key="7">
    <source>
        <dbReference type="Proteomes" id="UP000626210"/>
    </source>
</evidence>
<evidence type="ECO:0000256" key="2">
    <source>
        <dbReference type="ARBA" id="ARBA00023015"/>
    </source>
</evidence>
<dbReference type="Gene3D" id="3.40.190.290">
    <property type="match status" value="1"/>
</dbReference>
<dbReference type="InterPro" id="IPR000847">
    <property type="entry name" value="LysR_HTH_N"/>
</dbReference>
<keyword evidence="4" id="KW-0804">Transcription</keyword>